<dbReference type="SUPFAM" id="SSF48019">
    <property type="entry name" value="post-AAA+ oligomerization domain-like"/>
    <property type="match status" value="1"/>
</dbReference>
<dbReference type="EMBL" id="BNJF01000001">
    <property type="protein sequence ID" value="GHO44614.1"/>
    <property type="molecule type" value="Genomic_DNA"/>
</dbReference>
<dbReference type="GO" id="GO:0016887">
    <property type="term" value="F:ATP hydrolysis activity"/>
    <property type="evidence" value="ECO:0007669"/>
    <property type="project" value="InterPro"/>
</dbReference>
<dbReference type="GO" id="GO:0003677">
    <property type="term" value="F:DNA binding"/>
    <property type="evidence" value="ECO:0007669"/>
    <property type="project" value="InterPro"/>
</dbReference>
<dbReference type="Gene3D" id="1.10.3710.10">
    <property type="entry name" value="DNA polymerase III clamp loader subunits, C-terminal domain"/>
    <property type="match status" value="1"/>
</dbReference>
<keyword evidence="6" id="KW-0067">ATP-binding</keyword>
<dbReference type="FunFam" id="1.10.8.60:FF:000029">
    <property type="entry name" value="Replication-associated recombination protein A"/>
    <property type="match status" value="1"/>
</dbReference>
<dbReference type="GO" id="GO:0017116">
    <property type="term" value="F:single-stranded DNA helicase activity"/>
    <property type="evidence" value="ECO:0007669"/>
    <property type="project" value="TreeGrafter"/>
</dbReference>
<evidence type="ECO:0000256" key="4">
    <source>
        <dbReference type="ARBA" id="ARBA00022705"/>
    </source>
</evidence>
<dbReference type="AlphaFoldDB" id="A0A8J3I356"/>
<dbReference type="SMART" id="SM00382">
    <property type="entry name" value="AAA"/>
    <property type="match status" value="1"/>
</dbReference>
<dbReference type="Gene3D" id="3.40.50.300">
    <property type="entry name" value="P-loop containing nucleotide triphosphate hydrolases"/>
    <property type="match status" value="1"/>
</dbReference>
<dbReference type="InterPro" id="IPR003593">
    <property type="entry name" value="AAA+_ATPase"/>
</dbReference>
<dbReference type="PANTHER" id="PTHR13779:SF7">
    <property type="entry name" value="ATPASE WRNIP1"/>
    <property type="match status" value="1"/>
</dbReference>
<feature type="region of interest" description="Disordered" evidence="7">
    <location>
        <begin position="454"/>
        <end position="483"/>
    </location>
</feature>
<evidence type="ECO:0000256" key="7">
    <source>
        <dbReference type="SAM" id="MobiDB-lite"/>
    </source>
</evidence>
<dbReference type="FunFam" id="1.20.272.10:FF:000001">
    <property type="entry name" value="Putative AAA family ATPase"/>
    <property type="match status" value="1"/>
</dbReference>
<keyword evidence="4" id="KW-0235">DNA replication</keyword>
<evidence type="ECO:0000256" key="1">
    <source>
        <dbReference type="ARBA" id="ARBA00002393"/>
    </source>
</evidence>
<dbReference type="InterPro" id="IPR027417">
    <property type="entry name" value="P-loop_NTPase"/>
</dbReference>
<dbReference type="GO" id="GO:0008047">
    <property type="term" value="F:enzyme activator activity"/>
    <property type="evidence" value="ECO:0007669"/>
    <property type="project" value="TreeGrafter"/>
</dbReference>
<dbReference type="InterPro" id="IPR003959">
    <property type="entry name" value="ATPase_AAA_core"/>
</dbReference>
<dbReference type="SUPFAM" id="SSF52540">
    <property type="entry name" value="P-loop containing nucleoside triphosphate hydrolases"/>
    <property type="match status" value="1"/>
</dbReference>
<feature type="region of interest" description="Disordered" evidence="7">
    <location>
        <begin position="1"/>
        <end position="51"/>
    </location>
</feature>
<dbReference type="Pfam" id="PF12002">
    <property type="entry name" value="MgsA_C"/>
    <property type="match status" value="1"/>
</dbReference>
<dbReference type="GO" id="GO:0005524">
    <property type="term" value="F:ATP binding"/>
    <property type="evidence" value="ECO:0007669"/>
    <property type="project" value="UniProtKB-KW"/>
</dbReference>
<dbReference type="InterPro" id="IPR051314">
    <property type="entry name" value="AAA_ATPase_RarA/MGS1/WRNIP1"/>
</dbReference>
<dbReference type="GO" id="GO:0000731">
    <property type="term" value="P:DNA synthesis involved in DNA repair"/>
    <property type="evidence" value="ECO:0007669"/>
    <property type="project" value="TreeGrafter"/>
</dbReference>
<evidence type="ECO:0000256" key="5">
    <source>
        <dbReference type="ARBA" id="ARBA00022741"/>
    </source>
</evidence>
<dbReference type="Pfam" id="PF16193">
    <property type="entry name" value="AAA_assoc_2"/>
    <property type="match status" value="1"/>
</dbReference>
<sequence>MPEQISLFGDTQPTEDNANSKTRSSRSSKAPSTSQEESNQIGEPLASRMRPRTLDEIVGQEHLLGPDKLLRRTIEAGRVTSMLFWGPPGSGKTTLSEAIARHTDARFVTLSAVSAGVADLRRIADEAAKLRQFSRRRTILFIDEIHRFNKAQQDAILPHVERGTVTLIGATTENPSFEVNGALLSRCRVFVLQALEEKQIIRLLNRALEDSERGLGQHHLTADEDALQAIAIYANGDARTALNVLELTAQGALSSNDATTRHITLALVEEVMQHRALLYDKAGDQHYDTISALHKAVRGSDPDGSLYWLVRMLEAGEDPLYIARRIVRMAAEDIGLADPQALALCVAAQQATHFIGMPEAGVVLAEAVTYLAAAPKSNAVYNAYSQVRAEVINGPTDPVPLWIRNAPTTLMKNLGYGKDYKYAHDVYKDMESEDPERPPVLKVQEYLPERLADQRFYEPGNQGKEASIKRWLAQRRDPEQDES</sequence>
<feature type="compositionally biased region" description="Basic and acidic residues" evidence="7">
    <location>
        <begin position="474"/>
        <end position="483"/>
    </location>
</feature>
<dbReference type="CDD" id="cd00009">
    <property type="entry name" value="AAA"/>
    <property type="match status" value="1"/>
</dbReference>
<dbReference type="Gene3D" id="1.10.8.60">
    <property type="match status" value="1"/>
</dbReference>
<dbReference type="FunFam" id="3.40.50.300:FF:000137">
    <property type="entry name" value="Replication-associated recombination protein A"/>
    <property type="match status" value="1"/>
</dbReference>
<keyword evidence="5" id="KW-0547">Nucleotide-binding</keyword>
<evidence type="ECO:0000259" key="8">
    <source>
        <dbReference type="SMART" id="SM00382"/>
    </source>
</evidence>
<dbReference type="Pfam" id="PF00004">
    <property type="entry name" value="AAA"/>
    <property type="match status" value="1"/>
</dbReference>
<proteinExistence type="inferred from homology"/>
<accession>A0A8J3I356</accession>
<dbReference type="GO" id="GO:0006261">
    <property type="term" value="P:DNA-templated DNA replication"/>
    <property type="evidence" value="ECO:0007669"/>
    <property type="project" value="TreeGrafter"/>
</dbReference>
<organism evidence="9 10">
    <name type="scientific">Ktedonospora formicarum</name>
    <dbReference type="NCBI Taxonomy" id="2778364"/>
    <lineage>
        <taxon>Bacteria</taxon>
        <taxon>Bacillati</taxon>
        <taxon>Chloroflexota</taxon>
        <taxon>Ktedonobacteria</taxon>
        <taxon>Ktedonobacterales</taxon>
        <taxon>Ktedonobacteraceae</taxon>
        <taxon>Ktedonospora</taxon>
    </lineage>
</organism>
<keyword evidence="10" id="KW-1185">Reference proteome</keyword>
<dbReference type="InterPro" id="IPR032423">
    <property type="entry name" value="AAA_assoc_2"/>
</dbReference>
<gene>
    <name evidence="9" type="ORF">KSX_27770</name>
</gene>
<evidence type="ECO:0000256" key="2">
    <source>
        <dbReference type="ARBA" id="ARBA00008959"/>
    </source>
</evidence>
<reference evidence="9" key="1">
    <citation type="submission" date="2020-10" db="EMBL/GenBank/DDBJ databases">
        <title>Taxonomic study of unclassified bacteria belonging to the class Ktedonobacteria.</title>
        <authorList>
            <person name="Yabe S."/>
            <person name="Wang C.M."/>
            <person name="Zheng Y."/>
            <person name="Sakai Y."/>
            <person name="Cavaletti L."/>
            <person name="Monciardini P."/>
            <person name="Donadio S."/>
        </authorList>
    </citation>
    <scope>NUCLEOTIDE SEQUENCE</scope>
    <source>
        <strain evidence="9">SOSP1-1</strain>
    </source>
</reference>
<comment type="similarity">
    <text evidence="2">Belongs to the AAA ATPase family. RarA/MGS1/WRNIP1 subfamily.</text>
</comment>
<dbReference type="InterPro" id="IPR021886">
    <property type="entry name" value="MgsA_C"/>
</dbReference>
<feature type="compositionally biased region" description="Low complexity" evidence="7">
    <location>
        <begin position="17"/>
        <end position="34"/>
    </location>
</feature>
<comment type="caution">
    <text evidence="9">The sequence shown here is derived from an EMBL/GenBank/DDBJ whole genome shotgun (WGS) entry which is preliminary data.</text>
</comment>
<feature type="domain" description="AAA+ ATPase" evidence="8">
    <location>
        <begin position="78"/>
        <end position="195"/>
    </location>
</feature>
<dbReference type="CDD" id="cd18139">
    <property type="entry name" value="HLD_clamp_RarA"/>
    <property type="match status" value="1"/>
</dbReference>
<name>A0A8J3I356_9CHLR</name>
<comment type="function">
    <text evidence="1">DNA-dependent ATPase that plays important roles in cellular responses to stalled DNA replication processes.</text>
</comment>
<evidence type="ECO:0000256" key="3">
    <source>
        <dbReference type="ARBA" id="ARBA00020776"/>
    </source>
</evidence>
<dbReference type="Proteomes" id="UP000612362">
    <property type="component" value="Unassembled WGS sequence"/>
</dbReference>
<dbReference type="InterPro" id="IPR008921">
    <property type="entry name" value="DNA_pol3_clamp-load_cplx_C"/>
</dbReference>
<protein>
    <recommendedName>
        <fullName evidence="3">Replication-associated recombination protein A</fullName>
    </recommendedName>
</protein>
<dbReference type="Gene3D" id="1.20.272.10">
    <property type="match status" value="1"/>
</dbReference>
<evidence type="ECO:0000313" key="9">
    <source>
        <dbReference type="EMBL" id="GHO44614.1"/>
    </source>
</evidence>
<dbReference type="PANTHER" id="PTHR13779">
    <property type="entry name" value="WERNER HELICASE-INTERACTING PROTEIN 1 FAMILY MEMBER"/>
    <property type="match status" value="1"/>
</dbReference>
<evidence type="ECO:0000256" key="6">
    <source>
        <dbReference type="ARBA" id="ARBA00022840"/>
    </source>
</evidence>
<evidence type="ECO:0000313" key="10">
    <source>
        <dbReference type="Proteomes" id="UP000612362"/>
    </source>
</evidence>